<dbReference type="AlphaFoldDB" id="H1KC76"/>
<protein>
    <submittedName>
        <fullName evidence="1">Uncharacterized protein</fullName>
    </submittedName>
</protein>
<sequence>MTQPTITSVDVYCSQGDEARRQQHREFCAEVGAVPFPMSEAALALLPALQAIESNFCAGSLHIVMEDGNLDDTCVQYAIDDAVKDGNAEEERIARALAALSYNERVALYSCFVPNDYTADDLD</sequence>
<dbReference type="RefSeq" id="WP_003596338.1">
    <property type="nucleotide sequence ID" value="NZ_AGJK01000003.1"/>
</dbReference>
<name>H1KC76_METEX</name>
<dbReference type="PATRIC" id="fig|882800.3.peg.225"/>
<organism evidence="1 2">
    <name type="scientific">Methylorubrum extorquens DSM 13060</name>
    <dbReference type="NCBI Taxonomy" id="882800"/>
    <lineage>
        <taxon>Bacteria</taxon>
        <taxon>Pseudomonadati</taxon>
        <taxon>Pseudomonadota</taxon>
        <taxon>Alphaproteobacteria</taxon>
        <taxon>Hyphomicrobiales</taxon>
        <taxon>Methylobacteriaceae</taxon>
        <taxon>Methylorubrum</taxon>
    </lineage>
</organism>
<gene>
    <name evidence="1" type="ORF">MetexDRAFT_0238</name>
</gene>
<dbReference type="EMBL" id="AGJK01000003">
    <property type="protein sequence ID" value="EHP94893.1"/>
    <property type="molecule type" value="Genomic_DNA"/>
</dbReference>
<reference evidence="1 2" key="1">
    <citation type="submission" date="2011-09" db="EMBL/GenBank/DDBJ databases">
        <title>The draft genome of Methylobacterium extorquens DSM 13060.</title>
        <authorList>
            <consortium name="US DOE Joint Genome Institute (JGI-PGF)"/>
            <person name="Lucas S."/>
            <person name="Han J."/>
            <person name="Lapidus A."/>
            <person name="Cheng J.-F."/>
            <person name="Goodwin L."/>
            <person name="Pitluck S."/>
            <person name="Peters L."/>
            <person name="Land M.L."/>
            <person name="Hauser L."/>
            <person name="Koskimaki J."/>
            <person name="Halonen O."/>
            <person name="Pirttila A."/>
            <person name="Frank C."/>
            <person name="Woyke T.J."/>
        </authorList>
    </citation>
    <scope>NUCLEOTIDE SEQUENCE [LARGE SCALE GENOMIC DNA]</scope>
    <source>
        <strain evidence="1 2">DSM 13060</strain>
    </source>
</reference>
<evidence type="ECO:0000313" key="1">
    <source>
        <dbReference type="EMBL" id="EHP94893.1"/>
    </source>
</evidence>
<proteinExistence type="predicted"/>
<comment type="caution">
    <text evidence="1">The sequence shown here is derived from an EMBL/GenBank/DDBJ whole genome shotgun (WGS) entry which is preliminary data.</text>
</comment>
<dbReference type="Proteomes" id="UP000004382">
    <property type="component" value="Unassembled WGS sequence"/>
</dbReference>
<evidence type="ECO:0000313" key="2">
    <source>
        <dbReference type="Proteomes" id="UP000004382"/>
    </source>
</evidence>
<accession>H1KC76</accession>